<dbReference type="EMBL" id="JAWHQM010000027">
    <property type="protein sequence ID" value="KAK5632795.1"/>
    <property type="molecule type" value="Genomic_DNA"/>
</dbReference>
<comment type="caution">
    <text evidence="2">The sequence shown here is derived from an EMBL/GenBank/DDBJ whole genome shotgun (WGS) entry which is preliminary data.</text>
</comment>
<evidence type="ECO:0000256" key="1">
    <source>
        <dbReference type="SAM" id="MobiDB-lite"/>
    </source>
</evidence>
<gene>
    <name evidence="2" type="ORF">RRF57_008509</name>
</gene>
<feature type="region of interest" description="Disordered" evidence="1">
    <location>
        <begin position="1"/>
        <end position="23"/>
    </location>
</feature>
<evidence type="ECO:0000313" key="2">
    <source>
        <dbReference type="EMBL" id="KAK5632795.1"/>
    </source>
</evidence>
<organism evidence="2 3">
    <name type="scientific">Xylaria bambusicola</name>
    <dbReference type="NCBI Taxonomy" id="326684"/>
    <lineage>
        <taxon>Eukaryota</taxon>
        <taxon>Fungi</taxon>
        <taxon>Dikarya</taxon>
        <taxon>Ascomycota</taxon>
        <taxon>Pezizomycotina</taxon>
        <taxon>Sordariomycetes</taxon>
        <taxon>Xylariomycetidae</taxon>
        <taxon>Xylariales</taxon>
        <taxon>Xylariaceae</taxon>
        <taxon>Xylaria</taxon>
    </lineage>
</organism>
<proteinExistence type="predicted"/>
<dbReference type="AlphaFoldDB" id="A0AAN7Z0S3"/>
<accession>A0AAN7Z0S3</accession>
<sequence length="97" mass="11114">MFTPALEAEKLTRHSRSSLGVASTEMSSFGVGIDHVMGKFIRGRFQLAAEQENRHQRHDFCAYKVTPRTKELSHRQRNGMQQDLSVYYQTPAKTDRG</sequence>
<dbReference type="Proteomes" id="UP001305414">
    <property type="component" value="Unassembled WGS sequence"/>
</dbReference>
<evidence type="ECO:0000313" key="3">
    <source>
        <dbReference type="Proteomes" id="UP001305414"/>
    </source>
</evidence>
<reference evidence="2 3" key="1">
    <citation type="submission" date="2023-10" db="EMBL/GenBank/DDBJ databases">
        <title>Draft genome sequence of Xylaria bambusicola isolate GMP-LS, the root and basal stem rot pathogen of sugarcane in Indonesia.</title>
        <authorList>
            <person name="Selvaraj P."/>
            <person name="Muralishankar V."/>
            <person name="Muruganantham S."/>
            <person name="Sp S."/>
            <person name="Haryani S."/>
            <person name="Lau K.J.X."/>
            <person name="Naqvi N.I."/>
        </authorList>
    </citation>
    <scope>NUCLEOTIDE SEQUENCE [LARGE SCALE GENOMIC DNA]</scope>
    <source>
        <strain evidence="2">GMP-LS</strain>
    </source>
</reference>
<protein>
    <submittedName>
        <fullName evidence="2">Uncharacterized protein</fullName>
    </submittedName>
</protein>
<feature type="compositionally biased region" description="Polar residues" evidence="1">
    <location>
        <begin position="78"/>
        <end position="97"/>
    </location>
</feature>
<keyword evidence="3" id="KW-1185">Reference proteome</keyword>
<feature type="region of interest" description="Disordered" evidence="1">
    <location>
        <begin position="71"/>
        <end position="97"/>
    </location>
</feature>
<name>A0AAN7Z0S3_9PEZI</name>